<dbReference type="PANTHER" id="PTHR43130:SF2">
    <property type="entry name" value="DJ-1_PFPI DOMAIN-CONTAINING PROTEIN"/>
    <property type="match status" value="1"/>
</dbReference>
<proteinExistence type="predicted"/>
<organism evidence="2 3">
    <name type="scientific">Pantoea allii</name>
    <dbReference type="NCBI Taxonomy" id="574096"/>
    <lineage>
        <taxon>Bacteria</taxon>
        <taxon>Pseudomonadati</taxon>
        <taxon>Pseudomonadota</taxon>
        <taxon>Gammaproteobacteria</taxon>
        <taxon>Enterobacterales</taxon>
        <taxon>Erwiniaceae</taxon>
        <taxon>Pantoea</taxon>
    </lineage>
</organism>
<dbReference type="Pfam" id="PF01965">
    <property type="entry name" value="DJ-1_PfpI"/>
    <property type="match status" value="1"/>
</dbReference>
<sequence>MLVCVLKTSLIKVKIMTGHFDVLIPLYDGVTQLDFTGPYQFFSRTPQFTPILASVGGRAVHADGICFAELKDLMQIEKCDVLCVPGGSGCTNALEDDVYMAAIKKLASSATYITSVCSGSIILGAAGLLVGKRAASHWAWRDQLPLFGAIPDAGRVVRDGNIITGGGVTAGIDFALTLIAELCGEETAMKAQLGLEYAPAPPFNAGRLETAPAAVRKDVMARSAEMINAKKPLIEKAAQKLAPASAHRG</sequence>
<dbReference type="GO" id="GO:0006355">
    <property type="term" value="P:regulation of DNA-templated transcription"/>
    <property type="evidence" value="ECO:0007669"/>
    <property type="project" value="TreeGrafter"/>
</dbReference>
<dbReference type="InterPro" id="IPR052158">
    <property type="entry name" value="INH-QAR"/>
</dbReference>
<dbReference type="PANTHER" id="PTHR43130">
    <property type="entry name" value="ARAC-FAMILY TRANSCRIPTIONAL REGULATOR"/>
    <property type="match status" value="1"/>
</dbReference>
<evidence type="ECO:0000259" key="1">
    <source>
        <dbReference type="Pfam" id="PF01965"/>
    </source>
</evidence>
<name>A0A2V2BSW4_9GAMM</name>
<dbReference type="InterPro" id="IPR029062">
    <property type="entry name" value="Class_I_gatase-like"/>
</dbReference>
<dbReference type="STRING" id="574096.HA38_22815"/>
<evidence type="ECO:0000313" key="2">
    <source>
        <dbReference type="EMBL" id="PWL00672.1"/>
    </source>
</evidence>
<dbReference type="SUPFAM" id="SSF52317">
    <property type="entry name" value="Class I glutamine amidotransferase-like"/>
    <property type="match status" value="1"/>
</dbReference>
<dbReference type="InterPro" id="IPR002818">
    <property type="entry name" value="DJ-1/PfpI"/>
</dbReference>
<dbReference type="Proteomes" id="UP000245981">
    <property type="component" value="Unassembled WGS sequence"/>
</dbReference>
<dbReference type="Gene3D" id="3.40.50.880">
    <property type="match status" value="1"/>
</dbReference>
<accession>A0A2V2BSW4</accession>
<gene>
    <name evidence="2" type="ORF">C7431_101484</name>
</gene>
<evidence type="ECO:0000313" key="3">
    <source>
        <dbReference type="Proteomes" id="UP000245981"/>
    </source>
</evidence>
<dbReference type="CDD" id="cd03139">
    <property type="entry name" value="GATase1_PfpI_2"/>
    <property type="match status" value="1"/>
</dbReference>
<comment type="caution">
    <text evidence="2">The sequence shown here is derived from an EMBL/GenBank/DDBJ whole genome shotgun (WGS) entry which is preliminary data.</text>
</comment>
<dbReference type="EMBL" id="QGHF01000001">
    <property type="protein sequence ID" value="PWL00672.1"/>
    <property type="molecule type" value="Genomic_DNA"/>
</dbReference>
<protein>
    <submittedName>
        <fullName evidence="2">DJ-1/PfpI family protein</fullName>
    </submittedName>
</protein>
<feature type="domain" description="DJ-1/PfpI" evidence="1">
    <location>
        <begin position="22"/>
        <end position="180"/>
    </location>
</feature>
<reference evidence="2 3" key="1">
    <citation type="submission" date="2018-05" db="EMBL/GenBank/DDBJ databases">
        <title>Genomic Encyclopedia of Type Strains, Phase IV (KMG-V): Genome sequencing to study the core and pangenomes of soil and plant-associated prokaryotes.</title>
        <authorList>
            <person name="Whitman W."/>
        </authorList>
    </citation>
    <scope>NUCLEOTIDE SEQUENCE [LARGE SCALE GENOMIC DNA]</scope>
    <source>
        <strain evidence="2 3">PNA 200-10</strain>
    </source>
</reference>
<dbReference type="AlphaFoldDB" id="A0A2V2BSW4"/>